<evidence type="ECO:0000313" key="2">
    <source>
        <dbReference type="Proteomes" id="UP000318529"/>
    </source>
</evidence>
<dbReference type="Proteomes" id="UP000318529">
    <property type="component" value="Unassembled WGS sequence"/>
</dbReference>
<reference evidence="1 2" key="1">
    <citation type="submission" date="2019-06" db="EMBL/GenBank/DDBJ databases">
        <title>Genomic Encyclopedia of Type Strains, Phase IV (KMG-V): Genome sequencing to study the core and pangenomes of soil and plant-associated prokaryotes.</title>
        <authorList>
            <person name="Whitman W."/>
        </authorList>
    </citation>
    <scope>NUCLEOTIDE SEQUENCE [LARGE SCALE GENOMIC DNA]</scope>
    <source>
        <strain evidence="1 2">BR 11650</strain>
    </source>
</reference>
<dbReference type="AlphaFoldDB" id="A0A560BUX8"/>
<name>A0A560BUX8_AZOBR</name>
<comment type="caution">
    <text evidence="1">The sequence shown here is derived from an EMBL/GenBank/DDBJ whole genome shotgun (WGS) entry which is preliminary data.</text>
</comment>
<organism evidence="1 2">
    <name type="scientific">Azospirillum brasilense</name>
    <dbReference type="NCBI Taxonomy" id="192"/>
    <lineage>
        <taxon>Bacteria</taxon>
        <taxon>Pseudomonadati</taxon>
        <taxon>Pseudomonadota</taxon>
        <taxon>Alphaproteobacteria</taxon>
        <taxon>Rhodospirillales</taxon>
        <taxon>Azospirillaceae</taxon>
        <taxon>Azospirillum</taxon>
    </lineage>
</organism>
<dbReference type="RefSeq" id="WP_145690056.1">
    <property type="nucleotide sequence ID" value="NZ_VITH01000019.1"/>
</dbReference>
<accession>A0A560BUX8</accession>
<protein>
    <submittedName>
        <fullName evidence="1">Uncharacterized protein</fullName>
    </submittedName>
</protein>
<sequence length="187" mass="19521">MNITPYVWAQRFDPANAALLLKEGGEFRVAFRKQPWLGRAMLVSNLLSDGIEDAVGKSGLTALLKGASSGGHMIRGGTFATDVAGAVRSARTVLTVTLLSLDGTDRSKEVLRARDICSATVLLLAAEPGLQAMAREWFGSTKGGVRQLGRMNLPGIGAALLSAHMSGPQFDGDALPGIAGSLLTEVS</sequence>
<gene>
    <name evidence="1" type="ORF">FBZ83_11975</name>
</gene>
<dbReference type="EMBL" id="VITH01000019">
    <property type="protein sequence ID" value="TWA76424.1"/>
    <property type="molecule type" value="Genomic_DNA"/>
</dbReference>
<evidence type="ECO:0000313" key="1">
    <source>
        <dbReference type="EMBL" id="TWA76424.1"/>
    </source>
</evidence>
<proteinExistence type="predicted"/>